<feature type="region of interest" description="Disordered" evidence="4">
    <location>
        <begin position="87"/>
        <end position="115"/>
    </location>
</feature>
<feature type="compositionally biased region" description="Pro residues" evidence="4">
    <location>
        <begin position="676"/>
        <end position="686"/>
    </location>
</feature>
<keyword evidence="1" id="KW-0645">Protease</keyword>
<evidence type="ECO:0000259" key="5">
    <source>
        <dbReference type="PROSITE" id="PS50600"/>
    </source>
</evidence>
<dbReference type="AlphaFoldDB" id="A0AAU8CTW2"/>
<protein>
    <submittedName>
        <fullName evidence="6">Ulp1 family isopeptidase</fullName>
    </submittedName>
</protein>
<dbReference type="PANTHER" id="PTHR46468">
    <property type="entry name" value="SENTRIN-SPECIFIC PROTEASE 8"/>
    <property type="match status" value="1"/>
</dbReference>
<dbReference type="GO" id="GO:0006508">
    <property type="term" value="P:proteolysis"/>
    <property type="evidence" value="ECO:0007669"/>
    <property type="project" value="UniProtKB-KW"/>
</dbReference>
<dbReference type="InterPro" id="IPR044613">
    <property type="entry name" value="Nep1/2-like"/>
</dbReference>
<evidence type="ECO:0000313" key="6">
    <source>
        <dbReference type="EMBL" id="XCG49762.1"/>
    </source>
</evidence>
<keyword evidence="2" id="KW-0378">Hydrolase</keyword>
<dbReference type="GO" id="GO:0019784">
    <property type="term" value="F:deNEDDylase activity"/>
    <property type="evidence" value="ECO:0007669"/>
    <property type="project" value="InterPro"/>
</dbReference>
<proteinExistence type="predicted"/>
<dbReference type="SUPFAM" id="SSF54001">
    <property type="entry name" value="Cysteine proteinases"/>
    <property type="match status" value="1"/>
</dbReference>
<dbReference type="Pfam" id="PF02902">
    <property type="entry name" value="Peptidase_C48"/>
    <property type="match status" value="1"/>
</dbReference>
<evidence type="ECO:0000256" key="2">
    <source>
        <dbReference type="ARBA" id="ARBA00022801"/>
    </source>
</evidence>
<feature type="region of interest" description="Disordered" evidence="4">
    <location>
        <begin position="667"/>
        <end position="686"/>
    </location>
</feature>
<name>A0AAU8CTW2_9HYPH</name>
<dbReference type="GO" id="GO:0008234">
    <property type="term" value="F:cysteine-type peptidase activity"/>
    <property type="evidence" value="ECO:0007669"/>
    <property type="project" value="UniProtKB-KW"/>
</dbReference>
<accession>A0AAU8CTW2</accession>
<reference evidence="6" key="1">
    <citation type="submission" date="2024-06" db="EMBL/GenBank/DDBJ databases">
        <title>Mesorhizobium karijinii sp. nov., a symbiont of the iconic Swainsona formosa from arid Australia.</title>
        <authorList>
            <person name="Hill Y.J."/>
            <person name="Watkin E.L.J."/>
            <person name="O'Hara G.W."/>
            <person name="Terpolilli J."/>
            <person name="Tye M.L."/>
            <person name="Kohlmeier M.G."/>
        </authorList>
    </citation>
    <scope>NUCLEOTIDE SEQUENCE</scope>
    <source>
        <strain evidence="6">WSM2240</strain>
    </source>
</reference>
<evidence type="ECO:0000256" key="4">
    <source>
        <dbReference type="SAM" id="MobiDB-lite"/>
    </source>
</evidence>
<evidence type="ECO:0000256" key="1">
    <source>
        <dbReference type="ARBA" id="ARBA00022670"/>
    </source>
</evidence>
<sequence>MDRFQNVNPSGRYSATYNATVQQRPKQEQAAFEQHLRDVPHVDAAVARPNQVLDVSQDERIGVRTWRPRKGNSRSTLEPTAQLPVQSFAEEQPLGSAADRGDEYGAPAKRQKTLNNPQVAVQGLLIESGNSGTRVLMQAATSLLPAINEAQIGRGRINNPDAPNKDLDGFKRPTNATQNSTLVTVGGDNRALYSKDASLIGVLESALRKGKVTEGTVKANVNPLLRFARWLVDNGKQGFATRLDETSLKQDLKQYERSGGPSLEAPMRNLKTAEAGGVPIVGRPLRKPHSCDEPLIKLNNATQSATLVTVGGDKRALYSEDASLLAVLESALRKGKVAETTFKVNVNPLLNFARWLVANGKQGFATRLGERSLNQDRKQYEGSGGPSLEVPMHHLKIAAAGGPLPVIGRSVRNPYSQDEALIKLYNATPSAKNIDQAKAMRYTSALTRFSDYLHKNGKIGIADRLNDKTLDDDVKLYEGDYVAIHAALVHLRRSGVGELGSGRHIAPVLREDAHFAPAPPVRARSNTFGGLQSFVDLNARTPSDLRDDAHFAPAPPVRARSNTFGGLQSFVDLNAPTPSDLRDDAHFAPAPPVRARSNTFGGLQSFVDLNAPTPSDLRDDAHSAPVRPRGQMLRESEWQPMMQATGSAAAVAATGGPGDFRPIHRGRLSPMSEAAPSPPARAPQPASPVIPRLPDTYRGLPLVDVTTLTTSSSDTQIRALDTTASSNVPNGSVLDATEWLSDAHILRDYQLLEEQLRTTDPTLAGRTRLVDPSISHLLRHMAPQDARDTLQSIYNQNDAPADFLFLPVNNGTPTNPGTHWSLLLVDRRKPETRLAYHYDSLQREGYNDVPAKQLAGLLNATLAPARMPRQSNDYDCGVFVLDGTWALVGRLLNGEQPDHEPLHLDNLVADRQALQDRLTRRLPHEEEPRQLFDHEPASPPMVAFEPGELRQLLDDEPASPPRGALLGTFRSRP</sequence>
<dbReference type="InterPro" id="IPR038765">
    <property type="entry name" value="Papain-like_cys_pep_sf"/>
</dbReference>
<dbReference type="RefSeq" id="WP_353642708.1">
    <property type="nucleotide sequence ID" value="NZ_CP159253.1"/>
</dbReference>
<evidence type="ECO:0000256" key="3">
    <source>
        <dbReference type="ARBA" id="ARBA00022807"/>
    </source>
</evidence>
<dbReference type="InterPro" id="IPR003653">
    <property type="entry name" value="Peptidase_C48_C"/>
</dbReference>
<organism evidence="6">
    <name type="scientific">Mesorhizobium sp. WSM2240</name>
    <dbReference type="NCBI Taxonomy" id="3228851"/>
    <lineage>
        <taxon>Bacteria</taxon>
        <taxon>Pseudomonadati</taxon>
        <taxon>Pseudomonadota</taxon>
        <taxon>Alphaproteobacteria</taxon>
        <taxon>Hyphomicrobiales</taxon>
        <taxon>Phyllobacteriaceae</taxon>
        <taxon>Mesorhizobium</taxon>
    </lineage>
</organism>
<dbReference type="EMBL" id="CP159253">
    <property type="protein sequence ID" value="XCG49762.1"/>
    <property type="molecule type" value="Genomic_DNA"/>
</dbReference>
<dbReference type="GO" id="GO:0000338">
    <property type="term" value="P:protein deneddylation"/>
    <property type="evidence" value="ECO:0007669"/>
    <property type="project" value="TreeGrafter"/>
</dbReference>
<gene>
    <name evidence="6" type="ORF">ABVK50_04160</name>
</gene>
<feature type="region of interest" description="Disordered" evidence="4">
    <location>
        <begin position="948"/>
        <end position="973"/>
    </location>
</feature>
<dbReference type="PROSITE" id="PS50600">
    <property type="entry name" value="ULP_PROTEASE"/>
    <property type="match status" value="1"/>
</dbReference>
<dbReference type="Gene3D" id="3.40.395.10">
    <property type="entry name" value="Adenoviral Proteinase, Chain A"/>
    <property type="match status" value="1"/>
</dbReference>
<feature type="domain" description="Ubiquitin-like protease family profile" evidence="5">
    <location>
        <begin position="698"/>
        <end position="887"/>
    </location>
</feature>
<dbReference type="PANTHER" id="PTHR46468:SF1">
    <property type="entry name" value="SENTRIN-SPECIFIC PROTEASE 8"/>
    <property type="match status" value="1"/>
</dbReference>
<keyword evidence="3" id="KW-0788">Thiol protease</keyword>